<feature type="transmembrane region" description="Helical" evidence="5">
    <location>
        <begin position="75"/>
        <end position="101"/>
    </location>
</feature>
<comment type="subcellular location">
    <subcellularLocation>
        <location evidence="1">Membrane</location>
        <topology evidence="1">Multi-pass membrane protein</topology>
    </subcellularLocation>
</comment>
<feature type="transmembrane region" description="Helical" evidence="5">
    <location>
        <begin position="121"/>
        <end position="141"/>
    </location>
</feature>
<dbReference type="AlphaFoldDB" id="A0AA39L5M3"/>
<proteinExistence type="predicted"/>
<sequence length="169" mass="18917">MALERIVSMVLRAAQLVFAAIVAGVNGEYLHKSNASSWALGRQIYTEVVAGLAIFLALLRLFPFASHFFSWPVDIFMSILWWVAFGLLVDLVGTQVCGGLWDWSNIAPRGDACGKLKAVIAFAFLSAVLWLASAIVGFFWVRRQDRHATKVDAHHHRRHGRRGWGRSRV</sequence>
<keyword evidence="4 5" id="KW-0472">Membrane</keyword>
<gene>
    <name evidence="7" type="ORF">NLU13_7500</name>
</gene>
<dbReference type="InterPro" id="IPR008253">
    <property type="entry name" value="Marvel"/>
</dbReference>
<feature type="domain" description="MARVEL" evidence="6">
    <location>
        <begin position="8"/>
        <end position="136"/>
    </location>
</feature>
<protein>
    <recommendedName>
        <fullName evidence="6">MARVEL domain-containing protein</fullName>
    </recommendedName>
</protein>
<dbReference type="Proteomes" id="UP001175261">
    <property type="component" value="Unassembled WGS sequence"/>
</dbReference>
<dbReference type="PANTHER" id="PTHR39608:SF1">
    <property type="entry name" value="INTEGRAL MEMBRANE PROTEIN (AFU_ORTHOLOGUE AFUA_5G08640)"/>
    <property type="match status" value="1"/>
</dbReference>
<evidence type="ECO:0000256" key="2">
    <source>
        <dbReference type="ARBA" id="ARBA00022692"/>
    </source>
</evidence>
<keyword evidence="3 5" id="KW-1133">Transmembrane helix</keyword>
<organism evidence="7 8">
    <name type="scientific">Sarocladium strictum</name>
    <name type="common">Black bundle disease fungus</name>
    <name type="synonym">Acremonium strictum</name>
    <dbReference type="NCBI Taxonomy" id="5046"/>
    <lineage>
        <taxon>Eukaryota</taxon>
        <taxon>Fungi</taxon>
        <taxon>Dikarya</taxon>
        <taxon>Ascomycota</taxon>
        <taxon>Pezizomycotina</taxon>
        <taxon>Sordariomycetes</taxon>
        <taxon>Hypocreomycetidae</taxon>
        <taxon>Hypocreales</taxon>
        <taxon>Sarocladiaceae</taxon>
        <taxon>Sarocladium</taxon>
    </lineage>
</organism>
<evidence type="ECO:0000256" key="5">
    <source>
        <dbReference type="SAM" id="Phobius"/>
    </source>
</evidence>
<dbReference type="EMBL" id="JAPDFR010000007">
    <property type="protein sequence ID" value="KAK0385022.1"/>
    <property type="molecule type" value="Genomic_DNA"/>
</dbReference>
<feature type="transmembrane region" description="Helical" evidence="5">
    <location>
        <begin position="43"/>
        <end position="63"/>
    </location>
</feature>
<comment type="caution">
    <text evidence="7">The sequence shown here is derived from an EMBL/GenBank/DDBJ whole genome shotgun (WGS) entry which is preliminary data.</text>
</comment>
<dbReference type="PANTHER" id="PTHR39608">
    <property type="entry name" value="INTEGRAL MEMBRANE PROTEIN (AFU_ORTHOLOGUE AFUA_5G08640)"/>
    <property type="match status" value="1"/>
</dbReference>
<evidence type="ECO:0000313" key="8">
    <source>
        <dbReference type="Proteomes" id="UP001175261"/>
    </source>
</evidence>
<reference evidence="7" key="1">
    <citation type="submission" date="2022-10" db="EMBL/GenBank/DDBJ databases">
        <title>Determination and structural analysis of whole genome sequence of Sarocladium strictum F4-1.</title>
        <authorList>
            <person name="Hu L."/>
            <person name="Jiang Y."/>
        </authorList>
    </citation>
    <scope>NUCLEOTIDE SEQUENCE</scope>
    <source>
        <strain evidence="7">F4-1</strain>
    </source>
</reference>
<keyword evidence="8" id="KW-1185">Reference proteome</keyword>
<evidence type="ECO:0000256" key="3">
    <source>
        <dbReference type="ARBA" id="ARBA00022989"/>
    </source>
</evidence>
<evidence type="ECO:0000256" key="1">
    <source>
        <dbReference type="ARBA" id="ARBA00004141"/>
    </source>
</evidence>
<keyword evidence="2 5" id="KW-0812">Transmembrane</keyword>
<dbReference type="GO" id="GO:0016020">
    <property type="term" value="C:membrane"/>
    <property type="evidence" value="ECO:0007669"/>
    <property type="project" value="UniProtKB-SubCell"/>
</dbReference>
<name>A0AA39L5M3_SARSR</name>
<dbReference type="Pfam" id="PF01284">
    <property type="entry name" value="MARVEL"/>
    <property type="match status" value="1"/>
</dbReference>
<evidence type="ECO:0000259" key="6">
    <source>
        <dbReference type="Pfam" id="PF01284"/>
    </source>
</evidence>
<evidence type="ECO:0000313" key="7">
    <source>
        <dbReference type="EMBL" id="KAK0385022.1"/>
    </source>
</evidence>
<evidence type="ECO:0000256" key="4">
    <source>
        <dbReference type="ARBA" id="ARBA00023136"/>
    </source>
</evidence>
<accession>A0AA39L5M3</accession>